<name>A0A840J1K1_9PSEU</name>
<sequence length="69" mass="7055">MQVQVRQQPSPAIAGSVRRQAREVAKGAAQSAGAGEGLVSDSTGPGTVHPRTRNPSPLASRLVTALPAR</sequence>
<organism evidence="2 3">
    <name type="scientific">Amycolatopsis jiangsuensis</name>
    <dbReference type="NCBI Taxonomy" id="1181879"/>
    <lineage>
        <taxon>Bacteria</taxon>
        <taxon>Bacillati</taxon>
        <taxon>Actinomycetota</taxon>
        <taxon>Actinomycetes</taxon>
        <taxon>Pseudonocardiales</taxon>
        <taxon>Pseudonocardiaceae</taxon>
        <taxon>Amycolatopsis</taxon>
    </lineage>
</organism>
<feature type="region of interest" description="Disordered" evidence="1">
    <location>
        <begin position="1"/>
        <end position="69"/>
    </location>
</feature>
<dbReference type="InterPro" id="IPR016031">
    <property type="entry name" value="Trp_RNA-bd_attenuator-like_dom"/>
</dbReference>
<dbReference type="AlphaFoldDB" id="A0A840J1K1"/>
<dbReference type="SUPFAM" id="SSF51219">
    <property type="entry name" value="TRAP-like"/>
    <property type="match status" value="1"/>
</dbReference>
<protein>
    <submittedName>
        <fullName evidence="2">Uncharacterized protein (AIM24 family)</fullName>
    </submittedName>
</protein>
<feature type="compositionally biased region" description="Polar residues" evidence="1">
    <location>
        <begin position="1"/>
        <end position="10"/>
    </location>
</feature>
<keyword evidence="3" id="KW-1185">Reference proteome</keyword>
<gene>
    <name evidence="2" type="ORF">BJY18_005425</name>
</gene>
<comment type="caution">
    <text evidence="2">The sequence shown here is derived from an EMBL/GenBank/DDBJ whole genome shotgun (WGS) entry which is preliminary data.</text>
</comment>
<proteinExistence type="predicted"/>
<dbReference type="RefSeq" id="WP_184782710.1">
    <property type="nucleotide sequence ID" value="NZ_JACHMG010000001.1"/>
</dbReference>
<reference evidence="2 3" key="1">
    <citation type="submission" date="2020-08" db="EMBL/GenBank/DDBJ databases">
        <title>Sequencing the genomes of 1000 actinobacteria strains.</title>
        <authorList>
            <person name="Klenk H.-P."/>
        </authorList>
    </citation>
    <scope>NUCLEOTIDE SEQUENCE [LARGE SCALE GENOMIC DNA]</scope>
    <source>
        <strain evidence="2 3">DSM 45859</strain>
    </source>
</reference>
<accession>A0A840J1K1</accession>
<dbReference type="Proteomes" id="UP000581769">
    <property type="component" value="Unassembled WGS sequence"/>
</dbReference>
<evidence type="ECO:0000313" key="3">
    <source>
        <dbReference type="Proteomes" id="UP000581769"/>
    </source>
</evidence>
<evidence type="ECO:0000313" key="2">
    <source>
        <dbReference type="EMBL" id="MBB4687940.1"/>
    </source>
</evidence>
<evidence type="ECO:0000256" key="1">
    <source>
        <dbReference type="SAM" id="MobiDB-lite"/>
    </source>
</evidence>
<dbReference type="EMBL" id="JACHMG010000001">
    <property type="protein sequence ID" value="MBB4687940.1"/>
    <property type="molecule type" value="Genomic_DNA"/>
</dbReference>